<feature type="transmembrane region" description="Helical" evidence="4">
    <location>
        <begin position="36"/>
        <end position="56"/>
    </location>
</feature>
<dbReference type="CDD" id="cd06170">
    <property type="entry name" value="LuxR_C_like"/>
    <property type="match status" value="1"/>
</dbReference>
<feature type="transmembrane region" description="Helical" evidence="4">
    <location>
        <begin position="259"/>
        <end position="279"/>
    </location>
</feature>
<evidence type="ECO:0000256" key="1">
    <source>
        <dbReference type="ARBA" id="ARBA00023015"/>
    </source>
</evidence>
<feature type="transmembrane region" description="Helical" evidence="4">
    <location>
        <begin position="162"/>
        <end position="179"/>
    </location>
</feature>
<dbReference type="Pfam" id="PF00196">
    <property type="entry name" value="GerE"/>
    <property type="match status" value="1"/>
</dbReference>
<dbReference type="EMBL" id="QIBX01000001">
    <property type="protein sequence ID" value="RNL42034.1"/>
    <property type="molecule type" value="Genomic_DNA"/>
</dbReference>
<reference evidence="7" key="1">
    <citation type="submission" date="2018-05" db="EMBL/GenBank/DDBJ databases">
        <title>Genome Sequencing of selected type strains of the family Eggerthellaceae.</title>
        <authorList>
            <person name="Danylec N."/>
            <person name="Stoll D.A."/>
            <person name="Doetsch A."/>
            <person name="Huch M."/>
        </authorList>
    </citation>
    <scope>NUCLEOTIDE SEQUENCE [LARGE SCALE GENOMIC DNA]</scope>
    <source>
        <strain evidence="7">DSM 24851</strain>
    </source>
</reference>
<dbReference type="Gene3D" id="1.10.10.10">
    <property type="entry name" value="Winged helix-like DNA-binding domain superfamily/Winged helix DNA-binding domain"/>
    <property type="match status" value="1"/>
</dbReference>
<protein>
    <recommendedName>
        <fullName evidence="5">HTH luxR-type domain-containing protein</fullName>
    </recommendedName>
</protein>
<keyword evidence="1" id="KW-0805">Transcription regulation</keyword>
<accession>A0A3N0B5E4</accession>
<dbReference type="GO" id="GO:0003677">
    <property type="term" value="F:DNA binding"/>
    <property type="evidence" value="ECO:0007669"/>
    <property type="project" value="UniProtKB-KW"/>
</dbReference>
<dbReference type="OrthoDB" id="134985at2"/>
<evidence type="ECO:0000256" key="2">
    <source>
        <dbReference type="ARBA" id="ARBA00023125"/>
    </source>
</evidence>
<name>A0A3N0B5E4_9ACTN</name>
<gene>
    <name evidence="6" type="ORF">DMP06_01085</name>
</gene>
<dbReference type="PANTHER" id="PTHR44688:SF16">
    <property type="entry name" value="DNA-BINDING TRANSCRIPTIONAL ACTIVATOR DEVR_DOSR"/>
    <property type="match status" value="1"/>
</dbReference>
<feature type="transmembrane region" description="Helical" evidence="4">
    <location>
        <begin position="71"/>
        <end position="89"/>
    </location>
</feature>
<comment type="caution">
    <text evidence="6">The sequence shown here is derived from an EMBL/GenBank/DDBJ whole genome shotgun (WGS) entry which is preliminary data.</text>
</comment>
<dbReference type="PANTHER" id="PTHR44688">
    <property type="entry name" value="DNA-BINDING TRANSCRIPTIONAL ACTIVATOR DEVR_DOSR"/>
    <property type="match status" value="1"/>
</dbReference>
<feature type="transmembrane region" description="Helical" evidence="4">
    <location>
        <begin position="348"/>
        <end position="368"/>
    </location>
</feature>
<dbReference type="GO" id="GO:0006355">
    <property type="term" value="P:regulation of DNA-templated transcription"/>
    <property type="evidence" value="ECO:0007669"/>
    <property type="project" value="InterPro"/>
</dbReference>
<keyword evidence="2" id="KW-0238">DNA-binding</keyword>
<dbReference type="PROSITE" id="PS50043">
    <property type="entry name" value="HTH_LUXR_2"/>
    <property type="match status" value="1"/>
</dbReference>
<keyword evidence="7" id="KW-1185">Reference proteome</keyword>
<evidence type="ECO:0000313" key="7">
    <source>
        <dbReference type="Proteomes" id="UP000269591"/>
    </source>
</evidence>
<proteinExistence type="predicted"/>
<dbReference type="RefSeq" id="WP_123207893.1">
    <property type="nucleotide sequence ID" value="NZ_JBHTHO010000011.1"/>
</dbReference>
<dbReference type="InterPro" id="IPR036388">
    <property type="entry name" value="WH-like_DNA-bd_sf"/>
</dbReference>
<dbReference type="SMART" id="SM00421">
    <property type="entry name" value="HTH_LUXR"/>
    <property type="match status" value="1"/>
</dbReference>
<dbReference type="AlphaFoldDB" id="A0A3N0B5E4"/>
<evidence type="ECO:0000256" key="3">
    <source>
        <dbReference type="ARBA" id="ARBA00023163"/>
    </source>
</evidence>
<feature type="domain" description="HTH luxR-type" evidence="5">
    <location>
        <begin position="459"/>
        <end position="524"/>
    </location>
</feature>
<feature type="transmembrane region" description="Helical" evidence="4">
    <location>
        <begin position="230"/>
        <end position="247"/>
    </location>
</feature>
<feature type="transmembrane region" description="Helical" evidence="4">
    <location>
        <begin position="315"/>
        <end position="336"/>
    </location>
</feature>
<keyword evidence="4" id="KW-0472">Membrane</keyword>
<dbReference type="SUPFAM" id="SSF46894">
    <property type="entry name" value="C-terminal effector domain of the bipartite response regulators"/>
    <property type="match status" value="1"/>
</dbReference>
<dbReference type="Proteomes" id="UP000269591">
    <property type="component" value="Unassembled WGS sequence"/>
</dbReference>
<feature type="transmembrane region" description="Helical" evidence="4">
    <location>
        <begin position="129"/>
        <end position="150"/>
    </location>
</feature>
<organism evidence="6 7">
    <name type="scientific">Slackia equolifaciens</name>
    <dbReference type="NCBI Taxonomy" id="498718"/>
    <lineage>
        <taxon>Bacteria</taxon>
        <taxon>Bacillati</taxon>
        <taxon>Actinomycetota</taxon>
        <taxon>Coriobacteriia</taxon>
        <taxon>Eggerthellales</taxon>
        <taxon>Eggerthellaceae</taxon>
        <taxon>Slackia</taxon>
    </lineage>
</organism>
<feature type="transmembrane region" description="Helical" evidence="4">
    <location>
        <begin position="288"/>
        <end position="309"/>
    </location>
</feature>
<evidence type="ECO:0000259" key="5">
    <source>
        <dbReference type="PROSITE" id="PS50043"/>
    </source>
</evidence>
<dbReference type="PRINTS" id="PR00038">
    <property type="entry name" value="HTHLUXR"/>
</dbReference>
<feature type="transmembrane region" description="Helical" evidence="4">
    <location>
        <begin position="191"/>
        <end position="210"/>
    </location>
</feature>
<evidence type="ECO:0000313" key="6">
    <source>
        <dbReference type="EMBL" id="RNL42034.1"/>
    </source>
</evidence>
<keyword evidence="3" id="KW-0804">Transcription</keyword>
<dbReference type="InterPro" id="IPR000792">
    <property type="entry name" value="Tscrpt_reg_LuxR_C"/>
</dbReference>
<keyword evidence="4" id="KW-1133">Transmembrane helix</keyword>
<evidence type="ECO:0000256" key="4">
    <source>
        <dbReference type="SAM" id="Phobius"/>
    </source>
</evidence>
<feature type="transmembrane region" description="Helical" evidence="4">
    <location>
        <begin position="380"/>
        <end position="399"/>
    </location>
</feature>
<keyword evidence="4" id="KW-0812">Transmembrane</keyword>
<sequence length="530" mass="56253">MGYREGDDGSVAYSRSLQLDGEANATHYSMNRIKGILLATAGMALQWAALHCITFGDTVFGGGSAAASGDAWLVNSIVTFAVFLALFLGARRIGSLLACRYVLYGAAACLCAGAALLVVGYTAGGIFEAAIYGGNVLIACGTTPFIVAWGEVYRYLNPKGEQLFVTLVAVSVSVALYMVEASLPRGISDATFFLFLAGAVTCLFRSCWLLEASRQSWGVRGETHVRKSPLLLLVCIAVYSIPYNYLRGAGDVQAVLANAGDWSCVLAVTVFVIVAVALLEMAAEARGLLLVPSFVLFFMSAAMIVHLLGGDESLVLVPSLLYSGYYLFLAMVYLALGPIVATTDANPVRLFSCAMLANVGGLLAGAFLGKLDGLVGESAAAIAVLAVTYCILFTGFALLHGKSYSLFRINSFHEDEYSFEFLDMAHVSDGAIDSAEMGEGSVGPHAFSEPDLFSALCDRVGDAYGLSGREREVLAELVRGRTIASIAESLVLSENTIKAHTKAIYRKLDVHSREGLFECVEQFGKRGGGE</sequence>
<dbReference type="InterPro" id="IPR016032">
    <property type="entry name" value="Sig_transdc_resp-reg_C-effctor"/>
</dbReference>
<feature type="transmembrane region" description="Helical" evidence="4">
    <location>
        <begin position="101"/>
        <end position="123"/>
    </location>
</feature>